<dbReference type="Gene3D" id="3.30.559.10">
    <property type="entry name" value="Chloramphenicol acetyltransferase-like domain"/>
    <property type="match status" value="2"/>
</dbReference>
<dbReference type="InterPro" id="IPR023213">
    <property type="entry name" value="CAT-like_dom_sf"/>
</dbReference>
<keyword evidence="3" id="KW-0012">Acyltransferase</keyword>
<dbReference type="GO" id="GO:0016747">
    <property type="term" value="F:acyltransferase activity, transferring groups other than amino-acyl groups"/>
    <property type="evidence" value="ECO:0007669"/>
    <property type="project" value="TreeGrafter"/>
</dbReference>
<evidence type="ECO:0000256" key="3">
    <source>
        <dbReference type="ARBA" id="ARBA00023315"/>
    </source>
</evidence>
<comment type="caution">
    <text evidence="5">The sequence shown here is derived from an EMBL/GenBank/DDBJ whole genome shotgun (WGS) entry which is preliminary data.</text>
</comment>
<reference evidence="5" key="1">
    <citation type="journal article" date="2018" name="DNA Res.">
        <title>Multiple hybrid de novo genome assembly of finger millet, an orphan allotetraploid crop.</title>
        <authorList>
            <person name="Hatakeyama M."/>
            <person name="Aluri S."/>
            <person name="Balachadran M.T."/>
            <person name="Sivarajan S.R."/>
            <person name="Patrignani A."/>
            <person name="Gruter S."/>
            <person name="Poveda L."/>
            <person name="Shimizu-Inatsugi R."/>
            <person name="Baeten J."/>
            <person name="Francoijs K.J."/>
            <person name="Nataraja K.N."/>
            <person name="Reddy Y.A.N."/>
            <person name="Phadnis S."/>
            <person name="Ravikumar R.L."/>
            <person name="Schlapbach R."/>
            <person name="Sreeman S.M."/>
            <person name="Shimizu K.K."/>
        </authorList>
    </citation>
    <scope>NUCLEOTIDE SEQUENCE</scope>
</reference>
<feature type="region of interest" description="Disordered" evidence="4">
    <location>
        <begin position="186"/>
        <end position="211"/>
    </location>
</feature>
<evidence type="ECO:0000256" key="4">
    <source>
        <dbReference type="SAM" id="MobiDB-lite"/>
    </source>
</evidence>
<evidence type="ECO:0000313" key="5">
    <source>
        <dbReference type="EMBL" id="GJN09975.1"/>
    </source>
</evidence>
<evidence type="ECO:0000256" key="2">
    <source>
        <dbReference type="ARBA" id="ARBA00022679"/>
    </source>
</evidence>
<reference evidence="5" key="2">
    <citation type="submission" date="2021-12" db="EMBL/GenBank/DDBJ databases">
        <title>Resequencing data analysis of finger millet.</title>
        <authorList>
            <person name="Hatakeyama M."/>
            <person name="Aluri S."/>
            <person name="Balachadran M.T."/>
            <person name="Sivarajan S.R."/>
            <person name="Poveda L."/>
            <person name="Shimizu-Inatsugi R."/>
            <person name="Schlapbach R."/>
            <person name="Sreeman S.M."/>
            <person name="Shimizu K.K."/>
        </authorList>
    </citation>
    <scope>NUCLEOTIDE SEQUENCE</scope>
</reference>
<keyword evidence="6" id="KW-1185">Reference proteome</keyword>
<sequence>MGRRQQNACDELHVREVSRRLVKASDSTIEPHVLAVSNLDLIPQRIQGSVFCIYPKPFDTDFNAVVHAFECGLPSLLNYFFPLAGRLVTNPSSGLPEVDFRNQGAELVVGEAAAVSLASLDYGAMGPSMRRILVPFGEDVPLSVQVVSFACGGFTVAWCMHHVLMDGSAMSQLVSAWSELARSGNNKLSVGSRPSHDRSSVFRPREPPSYDSASLDESFTLLDARRQVNVLALEQCLVERLYYIDASAMARLREAASGRRRRRATRAQAFSAYLWKVLAGVVGAADTHCRMGWWVNGRKVVTDPQLRAAVRDYFGNMVTFVVREERVQDVLAMPLPDVAAQVREAISAPAYDEHFQELVDWVEEHKPRRYIETAVLGLGSPEVSITMFSSFRMDTDFGFGHAALALPVVIKEVARSCSGYVQTCARPGHDDGSWFVNALVWPKLAAALEDDQLRIFKPVTPEYLGLFAPQNQRSRL</sequence>
<comment type="similarity">
    <text evidence="1">Belongs to the plant acyltransferase family.</text>
</comment>
<accession>A0AAV5DIG6</accession>
<organism evidence="5 6">
    <name type="scientific">Eleusine coracana subsp. coracana</name>
    <dbReference type="NCBI Taxonomy" id="191504"/>
    <lineage>
        <taxon>Eukaryota</taxon>
        <taxon>Viridiplantae</taxon>
        <taxon>Streptophyta</taxon>
        <taxon>Embryophyta</taxon>
        <taxon>Tracheophyta</taxon>
        <taxon>Spermatophyta</taxon>
        <taxon>Magnoliopsida</taxon>
        <taxon>Liliopsida</taxon>
        <taxon>Poales</taxon>
        <taxon>Poaceae</taxon>
        <taxon>PACMAD clade</taxon>
        <taxon>Chloridoideae</taxon>
        <taxon>Cynodonteae</taxon>
        <taxon>Eleusininae</taxon>
        <taxon>Eleusine</taxon>
    </lineage>
</organism>
<dbReference type="Pfam" id="PF02458">
    <property type="entry name" value="Transferase"/>
    <property type="match status" value="1"/>
</dbReference>
<protein>
    <submittedName>
        <fullName evidence="5">Uncharacterized protein</fullName>
    </submittedName>
</protein>
<keyword evidence="2" id="KW-0808">Transferase</keyword>
<dbReference type="PANTHER" id="PTHR31642:SF160">
    <property type="entry name" value="HXXXD-TYPE ACYL-TRANSFERASE FAMILY PROTEIN"/>
    <property type="match status" value="1"/>
</dbReference>
<evidence type="ECO:0000256" key="1">
    <source>
        <dbReference type="ARBA" id="ARBA00009861"/>
    </source>
</evidence>
<feature type="compositionally biased region" description="Basic and acidic residues" evidence="4">
    <location>
        <begin position="194"/>
        <end position="208"/>
    </location>
</feature>
<dbReference type="PANTHER" id="PTHR31642">
    <property type="entry name" value="TRICHOTHECENE 3-O-ACETYLTRANSFERASE"/>
    <property type="match status" value="1"/>
</dbReference>
<dbReference type="InterPro" id="IPR050317">
    <property type="entry name" value="Plant_Fungal_Acyltransferase"/>
</dbReference>
<gene>
    <name evidence="5" type="primary">ga28032</name>
    <name evidence="5" type="ORF">PR202_ga28032</name>
</gene>
<dbReference type="EMBL" id="BQKI01000017">
    <property type="protein sequence ID" value="GJN09975.1"/>
    <property type="molecule type" value="Genomic_DNA"/>
</dbReference>
<evidence type="ECO:0000313" key="6">
    <source>
        <dbReference type="Proteomes" id="UP001054889"/>
    </source>
</evidence>
<proteinExistence type="inferred from homology"/>
<dbReference type="Proteomes" id="UP001054889">
    <property type="component" value="Unassembled WGS sequence"/>
</dbReference>
<dbReference type="AlphaFoldDB" id="A0AAV5DIG6"/>
<name>A0AAV5DIG6_ELECO</name>